<dbReference type="EMBL" id="MT143289">
    <property type="protein sequence ID" value="QJA95143.1"/>
    <property type="molecule type" value="Genomic_DNA"/>
</dbReference>
<feature type="compositionally biased region" description="Basic and acidic residues" evidence="1">
    <location>
        <begin position="1"/>
        <end position="10"/>
    </location>
</feature>
<reference evidence="2" key="1">
    <citation type="submission" date="2020-03" db="EMBL/GenBank/DDBJ databases">
        <title>The deep terrestrial virosphere.</title>
        <authorList>
            <person name="Holmfeldt K."/>
            <person name="Nilsson E."/>
            <person name="Simone D."/>
            <person name="Lopez-Fernandez M."/>
            <person name="Wu X."/>
            <person name="de Brujin I."/>
            <person name="Lundin D."/>
            <person name="Andersson A."/>
            <person name="Bertilsson S."/>
            <person name="Dopson M."/>
        </authorList>
    </citation>
    <scope>NUCLEOTIDE SEQUENCE</scope>
    <source>
        <strain evidence="2">MM415B05607</strain>
    </source>
</reference>
<protein>
    <submittedName>
        <fullName evidence="2">Uncharacterized protein</fullName>
    </submittedName>
</protein>
<gene>
    <name evidence="2" type="ORF">MM415B05607_0005</name>
</gene>
<evidence type="ECO:0000256" key="1">
    <source>
        <dbReference type="SAM" id="MobiDB-lite"/>
    </source>
</evidence>
<proteinExistence type="predicted"/>
<sequence>MADTTTERLPESGFAGKWQQREKGTERVDDRLAFSGWWST</sequence>
<accession>A0A6M3LKT6</accession>
<name>A0A6M3LKT6_9ZZZZ</name>
<evidence type="ECO:0000313" key="2">
    <source>
        <dbReference type="EMBL" id="QJA95143.1"/>
    </source>
</evidence>
<organism evidence="2">
    <name type="scientific">viral metagenome</name>
    <dbReference type="NCBI Taxonomy" id="1070528"/>
    <lineage>
        <taxon>unclassified sequences</taxon>
        <taxon>metagenomes</taxon>
        <taxon>organismal metagenomes</taxon>
    </lineage>
</organism>
<feature type="region of interest" description="Disordered" evidence="1">
    <location>
        <begin position="1"/>
        <end position="22"/>
    </location>
</feature>
<dbReference type="AlphaFoldDB" id="A0A6M3LKT6"/>